<sequence length="207" mass="22912">MTRATQKPPPLVMTIGHSTHPLEEFIRLLQAHGATCVVDVRTVPRSRHNPQFNLDSLPGSLKDAGLDYVHLPLLGGLRHARHDSDNLGWRNASFRGYADYMQTAEFEQGIDELLHLAKKQQIVLMCAEAVPWRCHRSLIADALLVRGIRTEHIMSATRRQVHALTPFARVRGSAITYPSGASGNVSEEAPAKCSQPQPVVKTTEKEG</sequence>
<dbReference type="InterPro" id="IPR014519">
    <property type="entry name" value="UCP024492"/>
</dbReference>
<comment type="caution">
    <text evidence="2">The sequence shown here is derived from an EMBL/GenBank/DDBJ whole genome shotgun (WGS) entry which is preliminary data.</text>
</comment>
<dbReference type="PANTHER" id="PTHR39337:SF1">
    <property type="entry name" value="BLR5642 PROTEIN"/>
    <property type="match status" value="1"/>
</dbReference>
<dbReference type="AlphaFoldDB" id="A0A916J1G0"/>
<evidence type="ECO:0000313" key="2">
    <source>
        <dbReference type="EMBL" id="CAG4882370.1"/>
    </source>
</evidence>
<dbReference type="Proteomes" id="UP000742786">
    <property type="component" value="Unassembled WGS sequence"/>
</dbReference>
<evidence type="ECO:0000256" key="1">
    <source>
        <dbReference type="SAM" id="MobiDB-lite"/>
    </source>
</evidence>
<evidence type="ECO:0000313" key="3">
    <source>
        <dbReference type="Proteomes" id="UP000742786"/>
    </source>
</evidence>
<name>A0A916J1G0_9PROT</name>
<dbReference type="RefSeq" id="WP_220634449.1">
    <property type="nucleotide sequence ID" value="NZ_CAJQUM010000001.1"/>
</dbReference>
<dbReference type="EMBL" id="CAJQUM010000001">
    <property type="protein sequence ID" value="CAG4882370.1"/>
    <property type="molecule type" value="Genomic_DNA"/>
</dbReference>
<organism evidence="2 3">
    <name type="scientific">Georgfuchsia toluolica</name>
    <dbReference type="NCBI Taxonomy" id="424218"/>
    <lineage>
        <taxon>Bacteria</taxon>
        <taxon>Pseudomonadati</taxon>
        <taxon>Pseudomonadota</taxon>
        <taxon>Betaproteobacteria</taxon>
        <taxon>Nitrosomonadales</taxon>
        <taxon>Sterolibacteriaceae</taxon>
        <taxon>Georgfuchsia</taxon>
    </lineage>
</organism>
<reference evidence="2" key="1">
    <citation type="submission" date="2021-04" db="EMBL/GenBank/DDBJ databases">
        <authorList>
            <person name="Hornung B."/>
        </authorList>
    </citation>
    <scope>NUCLEOTIDE SEQUENCE</scope>
    <source>
        <strain evidence="2">G5G6</strain>
    </source>
</reference>
<accession>A0A916J1G0</accession>
<keyword evidence="3" id="KW-1185">Reference proteome</keyword>
<dbReference type="PIRSF" id="PIRSF024492">
    <property type="entry name" value="UCP024492"/>
    <property type="match status" value="1"/>
</dbReference>
<dbReference type="PANTHER" id="PTHR39337">
    <property type="entry name" value="BLR5642 PROTEIN"/>
    <property type="match status" value="1"/>
</dbReference>
<protein>
    <submittedName>
        <fullName evidence="2">DNA repair protein</fullName>
    </submittedName>
</protein>
<proteinExistence type="predicted"/>
<dbReference type="Pfam" id="PF04343">
    <property type="entry name" value="DUF488"/>
    <property type="match status" value="1"/>
</dbReference>
<feature type="region of interest" description="Disordered" evidence="1">
    <location>
        <begin position="179"/>
        <end position="207"/>
    </location>
</feature>
<gene>
    <name evidence="2" type="ORF">GTOL_10252</name>
</gene>
<dbReference type="InterPro" id="IPR007438">
    <property type="entry name" value="DUF488"/>
</dbReference>